<dbReference type="AlphaFoldDB" id="A0A2R5EQ92"/>
<dbReference type="Proteomes" id="UP000245202">
    <property type="component" value="Unassembled WGS sequence"/>
</dbReference>
<gene>
    <name evidence="6" type="ORF">PAT3040_00419</name>
</gene>
<keyword evidence="3" id="KW-0804">Transcription</keyword>
<proteinExistence type="predicted"/>
<dbReference type="RefSeq" id="WP_108991364.1">
    <property type="nucleotide sequence ID" value="NZ_BDQX01000031.1"/>
</dbReference>
<dbReference type="SUPFAM" id="SSF46689">
    <property type="entry name" value="Homeodomain-like"/>
    <property type="match status" value="1"/>
</dbReference>
<evidence type="ECO:0000256" key="1">
    <source>
        <dbReference type="ARBA" id="ARBA00023015"/>
    </source>
</evidence>
<evidence type="ECO:0000256" key="2">
    <source>
        <dbReference type="ARBA" id="ARBA00023125"/>
    </source>
</evidence>
<dbReference type="Pfam" id="PF17853">
    <property type="entry name" value="GGDEF_2"/>
    <property type="match status" value="1"/>
</dbReference>
<sequence length="761" mass="87262">MSFLKKRRRHATLTKLILSYLLVLVIPLLIGSYVYKETVQLAREEALRSNQSLLEQTRAIVDERLNELGAISKYIAMDRKIISLMNVERIAEGSNDYYKVWDILSTNPKYNLTNKFIVDYFVFFKDNGLVLSSDRSYISPEEFEKSLYRNQGISHPDWDRVLWENRHQSRYVSGGQVTIDGMSHRVIYYLQSIPWEYSSNPKGALMILIDESAIQNLLSKINLGSSGMIFVENQDGGIITQLKGDQTVIHPSGIAAGSLQAGTYESPSGEEFIVSRSLSTVSGWKYVSVVPSRLVMSKVDYIRNVTFAVLLITLTLGVVTACMLAYRNYKPVKHLVGRIKELFGTDNDRSMSEYDYLDSRISELYRNNRSMRDQMLRTTFFERLLNGGFDDHGEDSFPVHVEGERFGVMLARIVPGKDKSDSRTAEQMNKLMLLVKDELYTEANIPYYKDDLNDNRIVIVVAFEEGDPTSMKKIVERFEEKVRNKLPADIHFSAGAVYPGLQNVSISFDEAKQALEYARYAKNAKAYMPFSEVPNENQKCYYPIEMELKLISNVKSGDEAEVRKIIRKISEENFVNRKLTPGMIEQLIHALKGTVVRSLGPNEMEPQIARLLEKVHRLDRIEDIFEAILESHLLLCNALTEQKNQDKAKLREQLAAFVERSYMREDFVLNELASRFHFSETHMYQLFKELMNATFSDYLENTRIRRACELLNGEESTIRDVAKAVGYSSDQTFRRAFKRVMGVAPTDYIKATRVFDGTSTS</sequence>
<dbReference type="PANTHER" id="PTHR43280">
    <property type="entry name" value="ARAC-FAMILY TRANSCRIPTIONAL REGULATOR"/>
    <property type="match status" value="1"/>
</dbReference>
<dbReference type="InterPro" id="IPR041522">
    <property type="entry name" value="CdaR_GGDEF"/>
</dbReference>
<keyword evidence="1" id="KW-0805">Transcription regulation</keyword>
<comment type="caution">
    <text evidence="6">The sequence shown here is derived from an EMBL/GenBank/DDBJ whole genome shotgun (WGS) entry which is preliminary data.</text>
</comment>
<dbReference type="Gene3D" id="1.10.10.60">
    <property type="entry name" value="Homeodomain-like"/>
    <property type="match status" value="2"/>
</dbReference>
<dbReference type="Pfam" id="PF12833">
    <property type="entry name" value="HTH_18"/>
    <property type="match status" value="1"/>
</dbReference>
<dbReference type="InterPro" id="IPR018060">
    <property type="entry name" value="HTH_AraC"/>
</dbReference>
<dbReference type="EMBL" id="BDQX01000031">
    <property type="protein sequence ID" value="GBG05933.1"/>
    <property type="molecule type" value="Genomic_DNA"/>
</dbReference>
<dbReference type="GO" id="GO:0043565">
    <property type="term" value="F:sequence-specific DNA binding"/>
    <property type="evidence" value="ECO:0007669"/>
    <property type="project" value="InterPro"/>
</dbReference>
<evidence type="ECO:0000313" key="7">
    <source>
        <dbReference type="Proteomes" id="UP000245202"/>
    </source>
</evidence>
<evidence type="ECO:0000313" key="6">
    <source>
        <dbReference type="EMBL" id="GBG05933.1"/>
    </source>
</evidence>
<evidence type="ECO:0000256" key="3">
    <source>
        <dbReference type="ARBA" id="ARBA00023163"/>
    </source>
</evidence>
<organism evidence="6 7">
    <name type="scientific">Paenibacillus agaridevorans</name>
    <dbReference type="NCBI Taxonomy" id="171404"/>
    <lineage>
        <taxon>Bacteria</taxon>
        <taxon>Bacillati</taxon>
        <taxon>Bacillota</taxon>
        <taxon>Bacilli</taxon>
        <taxon>Bacillales</taxon>
        <taxon>Paenibacillaceae</taxon>
        <taxon>Paenibacillus</taxon>
    </lineage>
</organism>
<evidence type="ECO:0000259" key="5">
    <source>
        <dbReference type="PROSITE" id="PS01124"/>
    </source>
</evidence>
<evidence type="ECO:0000256" key="4">
    <source>
        <dbReference type="SAM" id="Phobius"/>
    </source>
</evidence>
<keyword evidence="7" id="KW-1185">Reference proteome</keyword>
<accession>A0A2R5EQ92</accession>
<reference evidence="6 7" key="1">
    <citation type="submission" date="2017-08" db="EMBL/GenBank/DDBJ databases">
        <title>Substantial Increase in Enzyme Production by Combined Drug-Resistance Mutations in Paenibacillus agaridevorans.</title>
        <authorList>
            <person name="Tanaka Y."/>
            <person name="Funane K."/>
            <person name="Hosaka T."/>
            <person name="Shiwa Y."/>
            <person name="Fujita N."/>
            <person name="Miyazaki T."/>
            <person name="Yoshikawa H."/>
            <person name="Murakami K."/>
            <person name="Kasahara K."/>
            <person name="Inaoka T."/>
            <person name="Hiraga Y."/>
            <person name="Ochi K."/>
        </authorList>
    </citation>
    <scope>NUCLEOTIDE SEQUENCE [LARGE SCALE GENOMIC DNA]</scope>
    <source>
        <strain evidence="6 7">T-3040</strain>
    </source>
</reference>
<keyword evidence="4" id="KW-0812">Transmembrane</keyword>
<keyword evidence="4" id="KW-0472">Membrane</keyword>
<dbReference type="InterPro" id="IPR009057">
    <property type="entry name" value="Homeodomain-like_sf"/>
</dbReference>
<dbReference type="GO" id="GO:0003700">
    <property type="term" value="F:DNA-binding transcription factor activity"/>
    <property type="evidence" value="ECO:0007669"/>
    <property type="project" value="InterPro"/>
</dbReference>
<keyword evidence="4" id="KW-1133">Transmembrane helix</keyword>
<dbReference type="PANTHER" id="PTHR43280:SF28">
    <property type="entry name" value="HTH-TYPE TRANSCRIPTIONAL ACTIVATOR RHAS"/>
    <property type="match status" value="1"/>
</dbReference>
<keyword evidence="2" id="KW-0238">DNA-binding</keyword>
<dbReference type="PROSITE" id="PS01124">
    <property type="entry name" value="HTH_ARAC_FAMILY_2"/>
    <property type="match status" value="1"/>
</dbReference>
<feature type="transmembrane region" description="Helical" evidence="4">
    <location>
        <begin position="12"/>
        <end position="35"/>
    </location>
</feature>
<protein>
    <submittedName>
        <fullName evidence="6">AraC family transcriptional regulator</fullName>
    </submittedName>
</protein>
<name>A0A2R5EQ92_9BACL</name>
<feature type="domain" description="HTH araC/xylS-type" evidence="5">
    <location>
        <begin position="652"/>
        <end position="751"/>
    </location>
</feature>
<dbReference type="CDD" id="cd18774">
    <property type="entry name" value="PDC2_HK_sensor"/>
    <property type="match status" value="1"/>
</dbReference>
<dbReference type="Gene3D" id="3.30.450.20">
    <property type="entry name" value="PAS domain"/>
    <property type="match status" value="1"/>
</dbReference>
<dbReference type="SMART" id="SM00342">
    <property type="entry name" value="HTH_ARAC"/>
    <property type="match status" value="1"/>
</dbReference>